<dbReference type="AlphaFoldDB" id="A0A9N7THN7"/>
<reference evidence="2" key="1">
    <citation type="submission" date="2020-03" db="EMBL/GenBank/DDBJ databases">
        <authorList>
            <person name="Weist P."/>
        </authorList>
    </citation>
    <scope>NUCLEOTIDE SEQUENCE</scope>
</reference>
<dbReference type="EMBL" id="CADEAL010000015">
    <property type="protein sequence ID" value="CAB1412721.1"/>
    <property type="molecule type" value="Genomic_DNA"/>
</dbReference>
<proteinExistence type="predicted"/>
<evidence type="ECO:0000313" key="2">
    <source>
        <dbReference type="EMBL" id="CAB1412721.1"/>
    </source>
</evidence>
<evidence type="ECO:0000256" key="1">
    <source>
        <dbReference type="SAM" id="MobiDB-lite"/>
    </source>
</evidence>
<protein>
    <submittedName>
        <fullName evidence="2">Uncharacterized protein</fullName>
    </submittedName>
</protein>
<evidence type="ECO:0000313" key="3">
    <source>
        <dbReference type="Proteomes" id="UP001153269"/>
    </source>
</evidence>
<gene>
    <name evidence="2" type="ORF">PLEPLA_LOCUS414</name>
</gene>
<accession>A0A9N7THN7</accession>
<comment type="caution">
    <text evidence="2">The sequence shown here is derived from an EMBL/GenBank/DDBJ whole genome shotgun (WGS) entry which is preliminary data.</text>
</comment>
<organism evidence="2 3">
    <name type="scientific">Pleuronectes platessa</name>
    <name type="common">European plaice</name>
    <dbReference type="NCBI Taxonomy" id="8262"/>
    <lineage>
        <taxon>Eukaryota</taxon>
        <taxon>Metazoa</taxon>
        <taxon>Chordata</taxon>
        <taxon>Craniata</taxon>
        <taxon>Vertebrata</taxon>
        <taxon>Euteleostomi</taxon>
        <taxon>Actinopterygii</taxon>
        <taxon>Neopterygii</taxon>
        <taxon>Teleostei</taxon>
        <taxon>Neoteleostei</taxon>
        <taxon>Acanthomorphata</taxon>
        <taxon>Carangaria</taxon>
        <taxon>Pleuronectiformes</taxon>
        <taxon>Pleuronectoidei</taxon>
        <taxon>Pleuronectidae</taxon>
        <taxon>Pleuronectes</taxon>
    </lineage>
</organism>
<sequence length="117" mass="12934">MFGLVRLRRRENRVHHQVLLDNKLDELRRRTAFNGTLRFVTPRCFSKFTLDVNSSETLKAEEAQVLRVPNPNEAAVEDGTSGLNRDGTGLNPDGTRTEPPERPAGCVANLCGCSPTG</sequence>
<name>A0A9N7THN7_PLEPL</name>
<feature type="region of interest" description="Disordered" evidence="1">
    <location>
        <begin position="71"/>
        <end position="104"/>
    </location>
</feature>
<dbReference type="Proteomes" id="UP001153269">
    <property type="component" value="Unassembled WGS sequence"/>
</dbReference>
<keyword evidence="3" id="KW-1185">Reference proteome</keyword>